<gene>
    <name evidence="2" type="ORF">HG66A1_49260</name>
</gene>
<sequence>MRADSSRKQFNILLVSVGLFLILVGIMVLIILWLASLPKESDFHFDLGQGRSLDIYCEGEFFYEPPGYVSFQITENGSIVVPERDFSGIGSQRVPSGRLEVLSTRDGETIAFRRNFNVMIMHDFKTNRTWPDENGKVKWNEYLLAIELLQRFKTEGQDLYSDLIDHFLNIALSSPDKKLVVNQVWNAQGDQAELRVRVYDYEKRESQLLLPQEIITVPLSQDFDWRSGWGAGWISKNRFGVWVAGAGVRVWEFSDEGAGKELPSPLDVELIEEVKSFPAPVLESKSFRL</sequence>
<evidence type="ECO:0000313" key="3">
    <source>
        <dbReference type="Proteomes" id="UP000320421"/>
    </source>
</evidence>
<dbReference type="RefSeq" id="WP_145190035.1">
    <property type="nucleotide sequence ID" value="NZ_CP036266.1"/>
</dbReference>
<dbReference type="EMBL" id="CP036266">
    <property type="protein sequence ID" value="QDT23112.1"/>
    <property type="molecule type" value="Genomic_DNA"/>
</dbReference>
<accession>A0A517PUR4</accession>
<dbReference type="OrthoDB" id="289863at2"/>
<dbReference type="Proteomes" id="UP000320421">
    <property type="component" value="Chromosome"/>
</dbReference>
<organism evidence="2 3">
    <name type="scientific">Gimesia chilikensis</name>
    <dbReference type="NCBI Taxonomy" id="2605989"/>
    <lineage>
        <taxon>Bacteria</taxon>
        <taxon>Pseudomonadati</taxon>
        <taxon>Planctomycetota</taxon>
        <taxon>Planctomycetia</taxon>
        <taxon>Planctomycetales</taxon>
        <taxon>Planctomycetaceae</taxon>
        <taxon>Gimesia</taxon>
    </lineage>
</organism>
<keyword evidence="3" id="KW-1185">Reference proteome</keyword>
<protein>
    <submittedName>
        <fullName evidence="2">Uncharacterized protein</fullName>
    </submittedName>
</protein>
<proteinExistence type="predicted"/>
<feature type="transmembrane region" description="Helical" evidence="1">
    <location>
        <begin position="12"/>
        <end position="35"/>
    </location>
</feature>
<name>A0A517PUR4_9PLAN</name>
<reference evidence="2 3" key="1">
    <citation type="submission" date="2019-02" db="EMBL/GenBank/DDBJ databases">
        <title>Deep-cultivation of Planctomycetes and their phenomic and genomic characterization uncovers novel biology.</title>
        <authorList>
            <person name="Wiegand S."/>
            <person name="Jogler M."/>
            <person name="Boedeker C."/>
            <person name="Pinto D."/>
            <person name="Vollmers J."/>
            <person name="Rivas-Marin E."/>
            <person name="Kohn T."/>
            <person name="Peeters S.H."/>
            <person name="Heuer A."/>
            <person name="Rast P."/>
            <person name="Oberbeckmann S."/>
            <person name="Bunk B."/>
            <person name="Jeske O."/>
            <person name="Meyerdierks A."/>
            <person name="Storesund J.E."/>
            <person name="Kallscheuer N."/>
            <person name="Luecker S."/>
            <person name="Lage O.M."/>
            <person name="Pohl T."/>
            <person name="Merkel B.J."/>
            <person name="Hornburger P."/>
            <person name="Mueller R.-W."/>
            <person name="Bruemmer F."/>
            <person name="Labrenz M."/>
            <person name="Spormann A.M."/>
            <person name="Op den Camp H."/>
            <person name="Overmann J."/>
            <person name="Amann R."/>
            <person name="Jetten M.S.M."/>
            <person name="Mascher T."/>
            <person name="Medema M.H."/>
            <person name="Devos D.P."/>
            <person name="Kaster A.-K."/>
            <person name="Ovreas L."/>
            <person name="Rohde M."/>
            <person name="Galperin M.Y."/>
            <person name="Jogler C."/>
        </authorList>
    </citation>
    <scope>NUCLEOTIDE SEQUENCE [LARGE SCALE GENOMIC DNA]</scope>
    <source>
        <strain evidence="2 3">HG66A1</strain>
    </source>
</reference>
<evidence type="ECO:0000313" key="2">
    <source>
        <dbReference type="EMBL" id="QDT23112.1"/>
    </source>
</evidence>
<evidence type="ECO:0000256" key="1">
    <source>
        <dbReference type="SAM" id="Phobius"/>
    </source>
</evidence>
<keyword evidence="1" id="KW-0812">Transmembrane</keyword>
<dbReference type="AlphaFoldDB" id="A0A517PUR4"/>
<keyword evidence="1" id="KW-0472">Membrane</keyword>
<keyword evidence="1" id="KW-1133">Transmembrane helix</keyword>